<accession>A0A8B8LXN8</accession>
<evidence type="ECO:0000313" key="1">
    <source>
        <dbReference type="Proteomes" id="UP000694853"/>
    </source>
</evidence>
<sequence>MALYLDEEEVWKCPKHPSKRRRSGICPICLRDRLVTLCPDCANVRPCSCYATSSSSSSSSSSSFSRFSVAGDGVGSVGRVYTLIEREPELRRSRSMAIPFLRSRSRFSGAERDLDRDSARDSPALNGSRSARSFWSMFKPQRSNRGGAPEQEWEAKKVLAEERDGDVNRKPVMTRSKSVAVKAVSGDGELRPRTKGRGWFFPSPMKAFRQSKVSKVVQERSPLYRG</sequence>
<dbReference type="PANTHER" id="PTHR34197">
    <property type="entry name" value="OS04G0591300 PROTEIN"/>
    <property type="match status" value="1"/>
</dbReference>
<dbReference type="AlphaFoldDB" id="A0A8B8LXN8"/>
<reference evidence="1" key="1">
    <citation type="journal article" date="2019" name="Toxins">
        <title>Detection of Abrin-Like and Prepropulchellin-Like Toxin Genes and Transcripts Using Whole Genome Sequencing and Full-Length Transcript Sequencing of Abrus precatorius.</title>
        <authorList>
            <person name="Hovde B.T."/>
            <person name="Daligault H.E."/>
            <person name="Hanschen E.R."/>
            <person name="Kunde Y.A."/>
            <person name="Johnson M.B."/>
            <person name="Starkenburg S.R."/>
            <person name="Johnson S.L."/>
        </authorList>
    </citation>
    <scope>NUCLEOTIDE SEQUENCE [LARGE SCALE GENOMIC DNA]</scope>
</reference>
<evidence type="ECO:0000313" key="2">
    <source>
        <dbReference type="RefSeq" id="XP_027361030.1"/>
    </source>
</evidence>
<gene>
    <name evidence="2" type="primary">LOC113869087</name>
</gene>
<dbReference type="Proteomes" id="UP000694853">
    <property type="component" value="Unplaced"/>
</dbReference>
<name>A0A8B8LXN8_ABRPR</name>
<dbReference type="RefSeq" id="XP_027361030.1">
    <property type="nucleotide sequence ID" value="XM_027505229.1"/>
</dbReference>
<reference evidence="2" key="2">
    <citation type="submission" date="2025-08" db="UniProtKB">
        <authorList>
            <consortium name="RefSeq"/>
        </authorList>
    </citation>
    <scope>IDENTIFICATION</scope>
    <source>
        <tissue evidence="2">Young leaves</tissue>
    </source>
</reference>
<dbReference type="GeneID" id="113869087"/>
<dbReference type="Pfam" id="PF05340">
    <property type="entry name" value="DUF740"/>
    <property type="match status" value="1"/>
</dbReference>
<proteinExistence type="predicted"/>
<protein>
    <submittedName>
        <fullName evidence="2">Uncharacterized protein LOC113869087</fullName>
    </submittedName>
</protein>
<dbReference type="PANTHER" id="PTHR34197:SF2">
    <property type="entry name" value="OS04G0591300 PROTEIN"/>
    <property type="match status" value="1"/>
</dbReference>
<dbReference type="OrthoDB" id="691764at2759"/>
<organism evidence="1 2">
    <name type="scientific">Abrus precatorius</name>
    <name type="common">Indian licorice</name>
    <name type="synonym">Glycine abrus</name>
    <dbReference type="NCBI Taxonomy" id="3816"/>
    <lineage>
        <taxon>Eukaryota</taxon>
        <taxon>Viridiplantae</taxon>
        <taxon>Streptophyta</taxon>
        <taxon>Embryophyta</taxon>
        <taxon>Tracheophyta</taxon>
        <taxon>Spermatophyta</taxon>
        <taxon>Magnoliopsida</taxon>
        <taxon>eudicotyledons</taxon>
        <taxon>Gunneridae</taxon>
        <taxon>Pentapetalae</taxon>
        <taxon>rosids</taxon>
        <taxon>fabids</taxon>
        <taxon>Fabales</taxon>
        <taxon>Fabaceae</taxon>
        <taxon>Papilionoideae</taxon>
        <taxon>50 kb inversion clade</taxon>
        <taxon>NPAAA clade</taxon>
        <taxon>indigoferoid/millettioid clade</taxon>
        <taxon>Abreae</taxon>
        <taxon>Abrus</taxon>
    </lineage>
</organism>
<keyword evidence="1" id="KW-1185">Reference proteome</keyword>
<dbReference type="KEGG" id="aprc:113869087"/>
<dbReference type="InterPro" id="IPR008004">
    <property type="entry name" value="OCTOPUS-like"/>
</dbReference>